<keyword evidence="9 12" id="KW-1133">Transmembrane helix</keyword>
<keyword evidence="3 12" id="KW-0813">Transport</keyword>
<feature type="transmembrane region" description="Helical" evidence="12">
    <location>
        <begin position="88"/>
        <end position="116"/>
    </location>
</feature>
<evidence type="ECO:0000313" key="13">
    <source>
        <dbReference type="EMBL" id="TYS49916.1"/>
    </source>
</evidence>
<evidence type="ECO:0000256" key="10">
    <source>
        <dbReference type="ARBA" id="ARBA00023004"/>
    </source>
</evidence>
<evidence type="ECO:0000256" key="11">
    <source>
        <dbReference type="ARBA" id="ARBA00023136"/>
    </source>
</evidence>
<keyword evidence="4 12" id="KW-1003">Cell membrane</keyword>
<keyword evidence="6 12" id="KW-0812">Transmembrane</keyword>
<feature type="transmembrane region" description="Helical" evidence="12">
    <location>
        <begin position="218"/>
        <end position="237"/>
    </location>
</feature>
<dbReference type="AlphaFoldDB" id="A0A5D4RJ87"/>
<evidence type="ECO:0000256" key="6">
    <source>
        <dbReference type="ARBA" id="ARBA00022692"/>
    </source>
</evidence>
<feature type="transmembrane region" description="Helical" evidence="12">
    <location>
        <begin position="17"/>
        <end position="40"/>
    </location>
</feature>
<feature type="transmembrane region" description="Helical" evidence="12">
    <location>
        <begin position="353"/>
        <end position="376"/>
    </location>
</feature>
<feature type="transmembrane region" description="Helical" evidence="12">
    <location>
        <begin position="316"/>
        <end position="341"/>
    </location>
</feature>
<evidence type="ECO:0000256" key="8">
    <source>
        <dbReference type="ARBA" id="ARBA00022982"/>
    </source>
</evidence>
<keyword evidence="10 12" id="KW-0408">Iron</keyword>
<evidence type="ECO:0000313" key="14">
    <source>
        <dbReference type="Proteomes" id="UP000322139"/>
    </source>
</evidence>
<protein>
    <submittedName>
        <fullName evidence="13">Cytochrome ubiquinol oxidase subunit I</fullName>
    </submittedName>
</protein>
<organism evidence="13 14">
    <name type="scientific">Bacillus infantis</name>
    <dbReference type="NCBI Taxonomy" id="324767"/>
    <lineage>
        <taxon>Bacteria</taxon>
        <taxon>Bacillati</taxon>
        <taxon>Bacillota</taxon>
        <taxon>Bacilli</taxon>
        <taxon>Bacillales</taxon>
        <taxon>Bacillaceae</taxon>
        <taxon>Bacillus</taxon>
    </lineage>
</organism>
<dbReference type="GO" id="GO:0020037">
    <property type="term" value="F:heme binding"/>
    <property type="evidence" value="ECO:0007669"/>
    <property type="project" value="TreeGrafter"/>
</dbReference>
<dbReference type="Proteomes" id="UP000322139">
    <property type="component" value="Unassembled WGS sequence"/>
</dbReference>
<evidence type="ECO:0000256" key="3">
    <source>
        <dbReference type="ARBA" id="ARBA00022448"/>
    </source>
</evidence>
<keyword evidence="5 12" id="KW-0349">Heme</keyword>
<feature type="transmembrane region" description="Helical" evidence="12">
    <location>
        <begin position="128"/>
        <end position="152"/>
    </location>
</feature>
<comment type="subcellular location">
    <subcellularLocation>
        <location evidence="1">Cell membrane</location>
        <topology evidence="1">Multi-pass membrane protein</topology>
    </subcellularLocation>
</comment>
<keyword evidence="7 12" id="KW-0479">Metal-binding</keyword>
<comment type="caution">
    <text evidence="13">The sequence shown here is derived from an EMBL/GenBank/DDBJ whole genome shotgun (WGS) entry which is preliminary data.</text>
</comment>
<keyword evidence="11 12" id="KW-0472">Membrane</keyword>
<feature type="transmembrane region" description="Helical" evidence="12">
    <location>
        <begin position="183"/>
        <end position="206"/>
    </location>
</feature>
<gene>
    <name evidence="13" type="ORF">FZD51_04960</name>
</gene>
<dbReference type="Pfam" id="PF01654">
    <property type="entry name" value="Cyt_bd_oxida_I"/>
    <property type="match status" value="1"/>
</dbReference>
<evidence type="ECO:0000256" key="12">
    <source>
        <dbReference type="PIRNR" id="PIRNR006446"/>
    </source>
</evidence>
<dbReference type="PANTHER" id="PTHR30365:SF14">
    <property type="entry name" value="CYTOCHROME BD MENAQUINOL OXIDASE SUBUNIT I-RELATED"/>
    <property type="match status" value="1"/>
</dbReference>
<dbReference type="RefSeq" id="WP_148973755.1">
    <property type="nucleotide sequence ID" value="NZ_JBNIKT010000002.1"/>
</dbReference>
<dbReference type="GO" id="GO:0005886">
    <property type="term" value="C:plasma membrane"/>
    <property type="evidence" value="ECO:0007669"/>
    <property type="project" value="UniProtKB-SubCell"/>
</dbReference>
<name>A0A5D4RJ87_9BACI</name>
<evidence type="ECO:0000256" key="5">
    <source>
        <dbReference type="ARBA" id="ARBA00022617"/>
    </source>
</evidence>
<dbReference type="GO" id="GO:0009055">
    <property type="term" value="F:electron transfer activity"/>
    <property type="evidence" value="ECO:0007669"/>
    <property type="project" value="UniProtKB-UniRule"/>
</dbReference>
<proteinExistence type="inferred from homology"/>
<dbReference type="GO" id="GO:0019646">
    <property type="term" value="P:aerobic electron transport chain"/>
    <property type="evidence" value="ECO:0007669"/>
    <property type="project" value="InterPro"/>
</dbReference>
<comment type="similarity">
    <text evidence="2 12">Belongs to the cytochrome ubiquinol oxidase subunit 1 family.</text>
</comment>
<keyword evidence="8 12" id="KW-0249">Electron transport</keyword>
<dbReference type="PIRSF" id="PIRSF006446">
    <property type="entry name" value="Cyt_quinol_oxidase_1"/>
    <property type="match status" value="1"/>
</dbReference>
<dbReference type="GO" id="GO:0070069">
    <property type="term" value="C:cytochrome complex"/>
    <property type="evidence" value="ECO:0007669"/>
    <property type="project" value="UniProtKB-UniRule"/>
</dbReference>
<dbReference type="InterPro" id="IPR002585">
    <property type="entry name" value="Cyt-d_ubiquinol_oxidase_su_1"/>
</dbReference>
<dbReference type="PANTHER" id="PTHR30365">
    <property type="entry name" value="CYTOCHROME D UBIQUINOL OXIDASE"/>
    <property type="match status" value="1"/>
</dbReference>
<evidence type="ECO:0000256" key="7">
    <source>
        <dbReference type="ARBA" id="ARBA00022723"/>
    </source>
</evidence>
<evidence type="ECO:0000256" key="9">
    <source>
        <dbReference type="ARBA" id="ARBA00022989"/>
    </source>
</evidence>
<feature type="transmembrane region" description="Helical" evidence="12">
    <location>
        <begin position="403"/>
        <end position="424"/>
    </location>
</feature>
<dbReference type="GO" id="GO:0046872">
    <property type="term" value="F:metal ion binding"/>
    <property type="evidence" value="ECO:0007669"/>
    <property type="project" value="UniProtKB-UniRule"/>
</dbReference>
<dbReference type="GO" id="GO:0016682">
    <property type="term" value="F:oxidoreductase activity, acting on diphenols and related substances as donors, oxygen as acceptor"/>
    <property type="evidence" value="ECO:0007669"/>
    <property type="project" value="TreeGrafter"/>
</dbReference>
<sequence length="448" mass="49869">MELDSVTLSRMLTSLTLAFHIIFATIGVGVPVLISAAEFIGIRKKDDHYILLARRWARGFTITVAVGVVTGTCIGLQLSLLWPSFMQIAGHVISLPLFMETFAFFFEAIFLGIYLYTWDRFKKPLHHWLLSIPVIIGSSASAFFITTVNAFMNTPQGFKLEGRTITEIDPLAAMFNPATPSKVLHVLTSSYMTAAFILASLAAFAILRGRGSEYHRKALKLTMICGLLFSLATAIAGDISAKFLAKEQPEKLAAAEWHFETEKGADLIVFGTIDENNEIRNEIRIPNALSFLAGSSFDTEVIGLNEFPEDERPPLWIHYLFDSMVSIGFFALGISALFVFLSYWKKANPLKKWLLFLIVCSGPLSMLAIEFGWIYAEVGRQPWILRGYMKVAEGATQADNVGVTFLMFLALYIVLGIITVTVLLKMFRNKPAQAEFNDRFPDSPGISQ</sequence>
<evidence type="ECO:0000256" key="2">
    <source>
        <dbReference type="ARBA" id="ARBA00009819"/>
    </source>
</evidence>
<feature type="transmembrane region" description="Helical" evidence="12">
    <location>
        <begin position="60"/>
        <end position="82"/>
    </location>
</feature>
<accession>A0A5D4RJ87</accession>
<evidence type="ECO:0000256" key="4">
    <source>
        <dbReference type="ARBA" id="ARBA00022475"/>
    </source>
</evidence>
<evidence type="ECO:0000256" key="1">
    <source>
        <dbReference type="ARBA" id="ARBA00004651"/>
    </source>
</evidence>
<dbReference type="EMBL" id="VTER01000003">
    <property type="protein sequence ID" value="TYS49916.1"/>
    <property type="molecule type" value="Genomic_DNA"/>
</dbReference>
<reference evidence="13 14" key="1">
    <citation type="submission" date="2019-08" db="EMBL/GenBank/DDBJ databases">
        <title>Bacillus genomes from the desert of Cuatro Cienegas, Coahuila.</title>
        <authorList>
            <person name="Olmedo-Alvarez G."/>
        </authorList>
    </citation>
    <scope>NUCLEOTIDE SEQUENCE [LARGE SCALE GENOMIC DNA]</scope>
    <source>
        <strain evidence="13 14">CH446_14T</strain>
    </source>
</reference>